<sequence>MKNTTSVLAIVVAMMLLLGDVYAQVCTPNQEIKDCYPALISKGSPSSLCCQELVHHRNCLCQYIDINHPTLPPNHQFLRKITEKCGIPFPEICPAIISHIKPHYITVLPSFCRFKFLSSHSYSTVIATSPPSSPPPSNSEEFSIVSTMTDQNQHTAVISKVASRLHLSQDVRTHYGAFQNPAATQRQITYGNCSTPGLQSLISANPSPVFVQAPSEKGMAGFAIDFLMGGVSAAVSKSAAAPIERVKLLVQNQDEMIKSGRLSEPYKGIGDCFSRTIKDEGVMSLWRGNTVNVIRYFPTQALNFAFKDHFKRMFNFKKDRDGYWKWFAGNLASGGAAGASSQIFVYSLDYARTRLANDAKAAKKGGERQFNGLIDVYRKTIATDGIAGLYRGFNISIVGIIVYRGLYFGMYDSLKPVLLTGSLQDSFFASFGLGWVITIGAGLASYPIDTVRRRMMMTSGEAVKYKSSLDAFSQIIKKEGSKSLFKGAGANILRAVAGAGVLAGYDKLQVIVFGKKYGSGGA</sequence>
<dbReference type="PANTHER" id="PTHR45635:SF14">
    <property type="entry name" value="ADP_ATP TRANSLOCASE"/>
    <property type="match status" value="1"/>
</dbReference>
<evidence type="ECO:0000256" key="7">
    <source>
        <dbReference type="ARBA" id="ARBA00022737"/>
    </source>
</evidence>
<evidence type="ECO:0000256" key="1">
    <source>
        <dbReference type="ARBA" id="ARBA00004448"/>
    </source>
</evidence>
<dbReference type="PRINTS" id="PR00926">
    <property type="entry name" value="MITOCARRIER"/>
</dbReference>
<keyword evidence="7" id="KW-0677">Repeat</keyword>
<dbReference type="Gene3D" id="1.50.40.10">
    <property type="entry name" value="Mitochondrial carrier domain"/>
    <property type="match status" value="1"/>
</dbReference>
<evidence type="ECO:0000256" key="2">
    <source>
        <dbReference type="ARBA" id="ARBA00006375"/>
    </source>
</evidence>
<evidence type="ECO:0000313" key="22">
    <source>
        <dbReference type="Proteomes" id="UP001157418"/>
    </source>
</evidence>
<feature type="transmembrane region" description="Helical" evidence="19">
    <location>
        <begin position="427"/>
        <end position="448"/>
    </location>
</feature>
<keyword evidence="8" id="KW-0999">Mitochondrion inner membrane</keyword>
<dbReference type="GO" id="GO:0005471">
    <property type="term" value="F:ATP:ADP antiporter activity"/>
    <property type="evidence" value="ECO:0007669"/>
    <property type="project" value="InterPro"/>
</dbReference>
<evidence type="ECO:0000256" key="17">
    <source>
        <dbReference type="PROSITE-ProRule" id="PRU00282"/>
    </source>
</evidence>
<keyword evidence="5" id="KW-0050">Antiport</keyword>
<evidence type="ECO:0000256" key="18">
    <source>
        <dbReference type="RuleBase" id="RU000488"/>
    </source>
</evidence>
<dbReference type="InterPro" id="IPR002113">
    <property type="entry name" value="ADT_euk_type"/>
</dbReference>
<keyword evidence="6 17" id="KW-0812">Transmembrane</keyword>
<protein>
    <recommendedName>
        <fullName evidence="14">ADP,ATP carrier protein, mitochondrial</fullName>
    </recommendedName>
    <alternativeName>
        <fullName evidence="16">ADP/ATP translocase</fullName>
    </alternativeName>
    <alternativeName>
        <fullName evidence="15">Adenine nucleotide translocator</fullName>
    </alternativeName>
</protein>
<comment type="subunit">
    <text evidence="3">Monomer.</text>
</comment>
<dbReference type="Proteomes" id="UP001157418">
    <property type="component" value="Unassembled WGS sequence"/>
</dbReference>
<dbReference type="AlphaFoldDB" id="A0AAU9NUU3"/>
<evidence type="ECO:0000256" key="13">
    <source>
        <dbReference type="ARBA" id="ARBA00045250"/>
    </source>
</evidence>
<comment type="caution">
    <text evidence="21">The sequence shown here is derived from an EMBL/GenBank/DDBJ whole genome shotgun (WGS) entry which is preliminary data.</text>
</comment>
<proteinExistence type="inferred from homology"/>
<dbReference type="InterPro" id="IPR002067">
    <property type="entry name" value="MCP"/>
</dbReference>
<feature type="signal peptide" evidence="20">
    <location>
        <begin position="1"/>
        <end position="23"/>
    </location>
</feature>
<dbReference type="EMBL" id="CAKMRJ010005412">
    <property type="protein sequence ID" value="CAH1441591.1"/>
    <property type="molecule type" value="Genomic_DNA"/>
</dbReference>
<dbReference type="PANTHER" id="PTHR45635">
    <property type="entry name" value="ADP,ATP CARRIER PROTEIN 1-RELATED-RELATED"/>
    <property type="match status" value="1"/>
</dbReference>
<dbReference type="GO" id="GO:1990544">
    <property type="term" value="P:mitochondrial ATP transmembrane transport"/>
    <property type="evidence" value="ECO:0007669"/>
    <property type="project" value="InterPro"/>
</dbReference>
<evidence type="ECO:0000256" key="4">
    <source>
        <dbReference type="ARBA" id="ARBA00022448"/>
    </source>
</evidence>
<name>A0AAU9NUU3_9ASTR</name>
<evidence type="ECO:0000256" key="5">
    <source>
        <dbReference type="ARBA" id="ARBA00022449"/>
    </source>
</evidence>
<evidence type="ECO:0000256" key="19">
    <source>
        <dbReference type="SAM" id="Phobius"/>
    </source>
</evidence>
<dbReference type="Gene3D" id="1.10.110.10">
    <property type="entry name" value="Plant lipid-transfer and hydrophobic proteins"/>
    <property type="match status" value="1"/>
</dbReference>
<dbReference type="PRINTS" id="PR00927">
    <property type="entry name" value="ADPTRNSLCASE"/>
</dbReference>
<dbReference type="InterPro" id="IPR036312">
    <property type="entry name" value="Bifun_inhib/LTP/seed_sf"/>
</dbReference>
<keyword evidence="11 17" id="KW-0472">Membrane</keyword>
<comment type="function">
    <text evidence="13">ADP:ATP antiporter that mediates import of ADP into the mitochondrial matrix for ATP synthesis, and export of ATP out to fuel the cell. Cycles between the cytoplasmic-open state (c-state) and the matrix-open state (m-state): operates by the alternating access mechanism with a single substrate-binding site intermittently exposed to either the cytosolic (c-state) or matrix (m-state) side of the inner mitochondrial membrane.</text>
</comment>
<accession>A0AAU9NUU3</accession>
<comment type="subcellular location">
    <subcellularLocation>
        <location evidence="1">Mitochondrion inner membrane</location>
        <topology evidence="1">Multi-pass membrane protein</topology>
    </subcellularLocation>
</comment>
<evidence type="ECO:0000256" key="6">
    <source>
        <dbReference type="ARBA" id="ARBA00022692"/>
    </source>
</evidence>
<gene>
    <name evidence="21" type="ORF">LVIROSA_LOCUS27639</name>
</gene>
<reference evidence="21 22" key="1">
    <citation type="submission" date="2022-01" db="EMBL/GenBank/DDBJ databases">
        <authorList>
            <person name="Xiong W."/>
            <person name="Schranz E."/>
        </authorList>
    </citation>
    <scope>NUCLEOTIDE SEQUENCE [LARGE SCALE GENOMIC DNA]</scope>
</reference>
<dbReference type="SUPFAM" id="SSF47699">
    <property type="entry name" value="Bifunctional inhibitor/lipid-transfer protein/seed storage 2S albumin"/>
    <property type="match status" value="1"/>
</dbReference>
<keyword evidence="22" id="KW-1185">Reference proteome</keyword>
<evidence type="ECO:0000256" key="8">
    <source>
        <dbReference type="ARBA" id="ARBA00022792"/>
    </source>
</evidence>
<feature type="transmembrane region" description="Helical" evidence="19">
    <location>
        <begin position="323"/>
        <end position="346"/>
    </location>
</feature>
<evidence type="ECO:0000313" key="21">
    <source>
        <dbReference type="EMBL" id="CAH1441591.1"/>
    </source>
</evidence>
<feature type="chain" id="PRO_5043336549" description="ADP,ATP carrier protein, mitochondrial" evidence="20">
    <location>
        <begin position="24"/>
        <end position="522"/>
    </location>
</feature>
<keyword evidence="10" id="KW-0496">Mitochondrion</keyword>
<evidence type="ECO:0000256" key="16">
    <source>
        <dbReference type="ARBA" id="ARBA00077923"/>
    </source>
</evidence>
<evidence type="ECO:0000256" key="3">
    <source>
        <dbReference type="ARBA" id="ARBA00011245"/>
    </source>
</evidence>
<evidence type="ECO:0000256" key="9">
    <source>
        <dbReference type="ARBA" id="ARBA00022989"/>
    </source>
</evidence>
<dbReference type="FunFam" id="1.50.40.10:FF:000001">
    <property type="entry name" value="ADP,ATP carrier protein, mitochondrial"/>
    <property type="match status" value="1"/>
</dbReference>
<keyword evidence="9 19" id="KW-1133">Transmembrane helix</keyword>
<dbReference type="PROSITE" id="PS50920">
    <property type="entry name" value="SOLCAR"/>
    <property type="match status" value="3"/>
</dbReference>
<evidence type="ECO:0000256" key="12">
    <source>
        <dbReference type="ARBA" id="ARBA00024143"/>
    </source>
</evidence>
<evidence type="ECO:0000256" key="20">
    <source>
        <dbReference type="SAM" id="SignalP"/>
    </source>
</evidence>
<dbReference type="GO" id="GO:0005743">
    <property type="term" value="C:mitochondrial inner membrane"/>
    <property type="evidence" value="ECO:0007669"/>
    <property type="project" value="UniProtKB-SubCell"/>
</dbReference>
<keyword evidence="20" id="KW-0732">Signal</keyword>
<feature type="repeat" description="Solcar" evidence="17">
    <location>
        <begin position="325"/>
        <end position="417"/>
    </location>
</feature>
<evidence type="ECO:0000256" key="15">
    <source>
        <dbReference type="ARBA" id="ARBA00076962"/>
    </source>
</evidence>
<feature type="repeat" description="Solcar" evidence="17">
    <location>
        <begin position="220"/>
        <end position="313"/>
    </location>
</feature>
<dbReference type="GO" id="GO:0140021">
    <property type="term" value="P:mitochondrial ADP transmembrane transport"/>
    <property type="evidence" value="ECO:0007669"/>
    <property type="project" value="InterPro"/>
</dbReference>
<keyword evidence="4 18" id="KW-0813">Transport</keyword>
<dbReference type="Pfam" id="PF00153">
    <property type="entry name" value="Mito_carr"/>
    <property type="match status" value="3"/>
</dbReference>
<comment type="catalytic activity">
    <reaction evidence="12">
        <text>ADP(in) + ATP(out) = ADP(out) + ATP(in)</text>
        <dbReference type="Rhea" id="RHEA:34999"/>
        <dbReference type="ChEBI" id="CHEBI:30616"/>
        <dbReference type="ChEBI" id="CHEBI:456216"/>
    </reaction>
    <physiologicalReaction direction="left-to-right" evidence="12">
        <dbReference type="Rhea" id="RHEA:35000"/>
    </physiologicalReaction>
</comment>
<dbReference type="SUPFAM" id="SSF103506">
    <property type="entry name" value="Mitochondrial carrier"/>
    <property type="match status" value="1"/>
</dbReference>
<evidence type="ECO:0000256" key="10">
    <source>
        <dbReference type="ARBA" id="ARBA00023128"/>
    </source>
</evidence>
<evidence type="ECO:0000256" key="14">
    <source>
        <dbReference type="ARBA" id="ARBA00070764"/>
    </source>
</evidence>
<dbReference type="InterPro" id="IPR023395">
    <property type="entry name" value="MCP_dom_sf"/>
</dbReference>
<organism evidence="21 22">
    <name type="scientific">Lactuca virosa</name>
    <dbReference type="NCBI Taxonomy" id="75947"/>
    <lineage>
        <taxon>Eukaryota</taxon>
        <taxon>Viridiplantae</taxon>
        <taxon>Streptophyta</taxon>
        <taxon>Embryophyta</taxon>
        <taxon>Tracheophyta</taxon>
        <taxon>Spermatophyta</taxon>
        <taxon>Magnoliopsida</taxon>
        <taxon>eudicotyledons</taxon>
        <taxon>Gunneridae</taxon>
        <taxon>Pentapetalae</taxon>
        <taxon>asterids</taxon>
        <taxon>campanulids</taxon>
        <taxon>Asterales</taxon>
        <taxon>Asteraceae</taxon>
        <taxon>Cichorioideae</taxon>
        <taxon>Cichorieae</taxon>
        <taxon>Lactucinae</taxon>
        <taxon>Lactuca</taxon>
    </lineage>
</organism>
<feature type="transmembrane region" description="Helical" evidence="19">
    <location>
        <begin position="388"/>
        <end position="407"/>
    </location>
</feature>
<dbReference type="InterPro" id="IPR018108">
    <property type="entry name" value="MCP_transmembrane"/>
</dbReference>
<comment type="similarity">
    <text evidence="2 18">Belongs to the mitochondrial carrier (TC 2.A.29) family.</text>
</comment>
<feature type="repeat" description="Solcar" evidence="17">
    <location>
        <begin position="425"/>
        <end position="511"/>
    </location>
</feature>
<evidence type="ECO:0000256" key="11">
    <source>
        <dbReference type="ARBA" id="ARBA00023136"/>
    </source>
</evidence>